<dbReference type="PROSITE" id="PS00687">
    <property type="entry name" value="ALDEHYDE_DEHYDR_GLU"/>
    <property type="match status" value="1"/>
</dbReference>
<keyword evidence="12" id="KW-1185">Reference proteome</keyword>
<dbReference type="InterPro" id="IPR029510">
    <property type="entry name" value="Ald_DH_CS_GLU"/>
</dbReference>
<evidence type="ECO:0000256" key="4">
    <source>
        <dbReference type="ARBA" id="ARBA00023027"/>
    </source>
</evidence>
<name>A0A6C7DZ35_ILUCY</name>
<dbReference type="GO" id="GO:0009898">
    <property type="term" value="C:cytoplasmic side of plasma membrane"/>
    <property type="evidence" value="ECO:0007669"/>
    <property type="project" value="TreeGrafter"/>
</dbReference>
<dbReference type="Pfam" id="PF00171">
    <property type="entry name" value="Aldedh"/>
    <property type="match status" value="1"/>
</dbReference>
<dbReference type="InterPro" id="IPR015590">
    <property type="entry name" value="Aldehyde_DH_dom"/>
</dbReference>
<dbReference type="InterPro" id="IPR029041">
    <property type="entry name" value="FAD-linked_oxidoreductase-like"/>
</dbReference>
<organism evidence="11 12">
    <name type="scientific">Ilumatobacter coccineus (strain NBRC 103263 / KCTC 29153 / YM16-304)</name>
    <dbReference type="NCBI Taxonomy" id="1313172"/>
    <lineage>
        <taxon>Bacteria</taxon>
        <taxon>Bacillati</taxon>
        <taxon>Actinomycetota</taxon>
        <taxon>Acidimicrobiia</taxon>
        <taxon>Acidimicrobiales</taxon>
        <taxon>Ilumatobacteraceae</taxon>
        <taxon>Ilumatobacter</taxon>
    </lineage>
</organism>
<dbReference type="PIRSF" id="PIRSF000197">
    <property type="entry name" value="Bifunct_PutA"/>
    <property type="match status" value="1"/>
</dbReference>
<dbReference type="InterPro" id="IPR050485">
    <property type="entry name" value="Proline_metab_enzyme"/>
</dbReference>
<keyword evidence="4" id="KW-0520">NAD</keyword>
<feature type="domain" description="Proline dehydrogenase" evidence="10">
    <location>
        <begin position="150"/>
        <end position="441"/>
    </location>
</feature>
<sequence length="1105" mass="120013">MSDLVLDDADFSAASAATAAQTDDERLAAQAIGLARELLTTSLAGATRSERRRQARLGSLLDDPNGREMIFALTDQVMRIDSPARAAAKFADVIEQHPTTAIGPLDRLMMRAGAIVAPLLPKIVMPIVVKRIKHETRGIVLPADDPAFANHVKRRSGDGVRLNVNPLGEAILSDAEADERMRAVIERIERPDVTYVSVKVSAIVANLDALAFDHSVERICERLRTLYRRASAATPTTFVNLDMEEYRDLELTLQSFMRVLDEPEFRSLDAGIVLQAYLPDSHDALQRLGAWVASRREQGGGHIKVRLVKGANLAMEHAEAEIHGWTAAPYPTKADVDASYKAMLDSALRDEWSDALRIGLASHNLFDIAWAFVIGRERGALDRIEFEMLEGMAPSQARSVEELAGGLLMYAPVVADDDFDASIAYLTRRLDENTQPENFLRSLFTLVPDSPLFDQEVARFRAAVEARHTVSRSRRRSPNLVISIRDGNNQVGFANEAESDFTDGATRAAVAAAVAAPPTPTFDRIESEQQIDEIVSAAVAAFERGDADPDTRRSWLLGVTDLMATERFQTVGLLAHAVSKTAHEADPEIAEAIDFCRYYATDGRAALDAARTDGFDVSGRGVITVIGPWNFPYAIPTGGVAAAIAAGNSVILKPAPEAVEVGAWIAEQFWRAGVPRDVLQLVVCDDGPVGTRLVTHDDVDTVVLTGAYDTAAMFLGWKPSMRLFAETSGKDALVITPSADLDQAIADLVRSAFGHAGQKCSAASLGIVVGELYDDPSFRQRLRDAVASLRVGPATDPASMMGPLVQRPNEPLERALTRLDRGESWLVEPTCLDPDEDGRLWTPGVRLGVTEGSWFHRTECFGPVLGIMRADDLDHALRLQNATAFGLTGGIHSLDDAEIDHWLEHVEIGNAYINRHITGAIVQRQPFGGWKRSVVGGGAKAGGPGYVAQFARVSGGDSTLATARGSFEAAWSDTFTTPIDASGLSVESNVLRHRPLDRVAVRHDGSDDASLALLRLAAQIAGVELVESNVAAESDGDFARRAARSGVDRVRLVTSLDDAARRILHDVNIAVDETPPVSDGHLELQHWMREQSISRTMHRHGRLLR</sequence>
<evidence type="ECO:0000259" key="10">
    <source>
        <dbReference type="Pfam" id="PF01619"/>
    </source>
</evidence>
<dbReference type="EC" id="1.2.1.88" evidence="2"/>
<comment type="catalytic activity">
    <reaction evidence="5">
        <text>L-glutamate 5-semialdehyde + NAD(+) + H2O = L-glutamate + NADH + 2 H(+)</text>
        <dbReference type="Rhea" id="RHEA:30235"/>
        <dbReference type="ChEBI" id="CHEBI:15377"/>
        <dbReference type="ChEBI" id="CHEBI:15378"/>
        <dbReference type="ChEBI" id="CHEBI:29985"/>
        <dbReference type="ChEBI" id="CHEBI:57540"/>
        <dbReference type="ChEBI" id="CHEBI:57945"/>
        <dbReference type="ChEBI" id="CHEBI:58066"/>
        <dbReference type="EC" id="1.2.1.88"/>
    </reaction>
</comment>
<dbReference type="InterPro" id="IPR016160">
    <property type="entry name" value="Ald_DH_CS_CYS"/>
</dbReference>
<dbReference type="GO" id="GO:0004657">
    <property type="term" value="F:proline dehydrogenase activity"/>
    <property type="evidence" value="ECO:0007669"/>
    <property type="project" value="InterPro"/>
</dbReference>
<keyword evidence="3 8" id="KW-0560">Oxidoreductase</keyword>
<feature type="active site" evidence="6">
    <location>
        <position position="760"/>
    </location>
</feature>
<proteinExistence type="inferred from homology"/>
<dbReference type="SUPFAM" id="SSF53720">
    <property type="entry name" value="ALDH-like"/>
    <property type="match status" value="1"/>
</dbReference>
<evidence type="ECO:0000259" key="9">
    <source>
        <dbReference type="Pfam" id="PF00171"/>
    </source>
</evidence>
<dbReference type="InterPro" id="IPR002872">
    <property type="entry name" value="Proline_DH_dom"/>
</dbReference>
<evidence type="ECO:0000313" key="12">
    <source>
        <dbReference type="Proteomes" id="UP000011863"/>
    </source>
</evidence>
<dbReference type="InterPro" id="IPR025703">
    <property type="entry name" value="Bifunct_PutA"/>
</dbReference>
<comment type="pathway">
    <text evidence="1">Amino-acid degradation; L-proline degradation into L-glutamate; L-glutamate from L-proline: step 2/2.</text>
</comment>
<dbReference type="SUPFAM" id="SSF51730">
    <property type="entry name" value="FAD-linked oxidoreductase"/>
    <property type="match status" value="1"/>
</dbReference>
<dbReference type="GO" id="GO:0003842">
    <property type="term" value="F:L-glutamate gamma-semialdehyde dehydrogenase activity"/>
    <property type="evidence" value="ECO:0007669"/>
    <property type="project" value="UniProtKB-EC"/>
</dbReference>
<reference evidence="11 12" key="1">
    <citation type="journal article" date="2013" name="Int. J. Syst. Evol. Microbiol.">
        <title>Ilumatobacter nonamiense sp. nov. and Ilumatobacter coccineum sp. nov., isolated from seashore sand.</title>
        <authorList>
            <person name="Matsumoto A."/>
            <person name="Kasai H."/>
            <person name="Matsuo Y."/>
            <person name="Shizuri Y."/>
            <person name="Ichikawa N."/>
            <person name="Fujita N."/>
            <person name="Omura S."/>
            <person name="Takahashi Y."/>
        </authorList>
    </citation>
    <scope>NUCLEOTIDE SEQUENCE [LARGE SCALE GENOMIC DNA]</scope>
    <source>
        <strain evidence="12">NBRC 103263 / KCTC 29153 / YM16-304</strain>
    </source>
</reference>
<evidence type="ECO:0000256" key="8">
    <source>
        <dbReference type="RuleBase" id="RU003345"/>
    </source>
</evidence>
<evidence type="ECO:0000256" key="3">
    <source>
        <dbReference type="ARBA" id="ARBA00023002"/>
    </source>
</evidence>
<evidence type="ECO:0000313" key="11">
    <source>
        <dbReference type="EMBL" id="BAN00487.1"/>
    </source>
</evidence>
<dbReference type="Gene3D" id="3.40.309.10">
    <property type="entry name" value="Aldehyde Dehydrogenase, Chain A, domain 2"/>
    <property type="match status" value="1"/>
</dbReference>
<dbReference type="InterPro" id="IPR016163">
    <property type="entry name" value="Ald_DH_C"/>
</dbReference>
<dbReference type="PROSITE" id="PS00070">
    <property type="entry name" value="ALDEHYDE_DEHYDR_CYS"/>
    <property type="match status" value="1"/>
</dbReference>
<dbReference type="Gene3D" id="3.20.20.220">
    <property type="match status" value="1"/>
</dbReference>
<accession>A0A6C7DZ35</accession>
<dbReference type="PANTHER" id="PTHR42862">
    <property type="entry name" value="DELTA-1-PYRROLINE-5-CARBOXYLATE DEHYDROGENASE 1, ISOFORM A-RELATED"/>
    <property type="match status" value="1"/>
</dbReference>
<dbReference type="GO" id="GO:0010133">
    <property type="term" value="P:L-proline catabolic process to L-glutamate"/>
    <property type="evidence" value="ECO:0007669"/>
    <property type="project" value="InterPro"/>
</dbReference>
<evidence type="ECO:0000256" key="5">
    <source>
        <dbReference type="ARBA" id="ARBA00048142"/>
    </source>
</evidence>
<gene>
    <name evidence="11" type="primary">putA</name>
    <name evidence="11" type="ORF">YM304_01730</name>
</gene>
<dbReference type="GO" id="GO:0003700">
    <property type="term" value="F:DNA-binding transcription factor activity"/>
    <property type="evidence" value="ECO:0007669"/>
    <property type="project" value="InterPro"/>
</dbReference>
<comment type="similarity">
    <text evidence="8">Belongs to the aldehyde dehydrogenase family.</text>
</comment>
<dbReference type="OrthoDB" id="9812625at2"/>
<evidence type="ECO:0000256" key="1">
    <source>
        <dbReference type="ARBA" id="ARBA00004786"/>
    </source>
</evidence>
<dbReference type="Proteomes" id="UP000011863">
    <property type="component" value="Chromosome"/>
</dbReference>
<feature type="active site" evidence="6 7">
    <location>
        <position position="726"/>
    </location>
</feature>
<dbReference type="InterPro" id="IPR016162">
    <property type="entry name" value="Ald_DH_N"/>
</dbReference>
<dbReference type="Pfam" id="PF01619">
    <property type="entry name" value="Pro_dh"/>
    <property type="match status" value="1"/>
</dbReference>
<feature type="domain" description="Aldehyde dehydrogenase" evidence="9">
    <location>
        <begin position="527"/>
        <end position="951"/>
    </location>
</feature>
<dbReference type="RefSeq" id="WP_015439735.1">
    <property type="nucleotide sequence ID" value="NC_020520.1"/>
</dbReference>
<dbReference type="AlphaFoldDB" id="A0A6C7DZ35"/>
<dbReference type="InterPro" id="IPR016161">
    <property type="entry name" value="Ald_DH/histidinol_DH"/>
</dbReference>
<evidence type="ECO:0000256" key="6">
    <source>
        <dbReference type="PIRSR" id="PIRSR000197-1"/>
    </source>
</evidence>
<evidence type="ECO:0000256" key="2">
    <source>
        <dbReference type="ARBA" id="ARBA00012884"/>
    </source>
</evidence>
<dbReference type="EMBL" id="AP012057">
    <property type="protein sequence ID" value="BAN00487.1"/>
    <property type="molecule type" value="Genomic_DNA"/>
</dbReference>
<dbReference type="PANTHER" id="PTHR42862:SF1">
    <property type="entry name" value="DELTA-1-PYRROLINE-5-CARBOXYLATE DEHYDROGENASE 2, ISOFORM A-RELATED"/>
    <property type="match status" value="1"/>
</dbReference>
<evidence type="ECO:0000256" key="7">
    <source>
        <dbReference type="PROSITE-ProRule" id="PRU10007"/>
    </source>
</evidence>
<dbReference type="KEGG" id="aym:YM304_01730"/>
<protein>
    <recommendedName>
        <fullName evidence="2">L-glutamate gamma-semialdehyde dehydrogenase</fullName>
        <ecNumber evidence="2">1.2.1.88</ecNumber>
    </recommendedName>
</protein>
<dbReference type="Gene3D" id="3.40.605.10">
    <property type="entry name" value="Aldehyde Dehydrogenase, Chain A, domain 1"/>
    <property type="match status" value="1"/>
</dbReference>